<protein>
    <recommendedName>
        <fullName evidence="9">ABC transporter substrate-binding protein</fullName>
    </recommendedName>
</protein>
<proteinExistence type="predicted"/>
<feature type="signal peptide" evidence="6">
    <location>
        <begin position="1"/>
        <end position="22"/>
    </location>
</feature>
<sequence>MAKKQLVFALLAAGALASFMLAGCGSGNETGGAEGSGEGGANQASAPVTINMTLPGTGLPTPDNDDIKKALDEKLGTDIQLTAIQSGDDYNNQLRVRMSAGNYPDLFTTSYTYLKEFAEKGLILDLTPYLEKELKPAKDFITNLSSEDIWKKVTVNGKIYAIPRVPDVPFSSFWIRQDWLDNLKLNPPTTLDELFEVAKAFTEQDPDGNKKNDTYGITGQKFDAFSPVFGAYGVGQPGTFYEKDGNVINAYYDPNMPEALAFIKKLIDAGVVDPELMTNKGTVDQQKAFQGKAGIIFKGWIEISKDEFVNQYKTINPKAEWVHIDAPKGPAGQFNGSFDFDMPSRYYAIPKAMEKDKAKLQKIFDLINYVSGEEGNDLVMYGIEGKHYNVVDGKVEPTELMAVEGNYFHLYQITGRPNKEYLEVKFPNQAEDIEFAIRIPRIKTLDSSIVPPTGFNKADADRYAEEELVKFVYGKRPLSEYGDFLKTLETTFKYNLYVDEAMKQIKEQGLANNG</sequence>
<feature type="chain" id="PRO_5046537069" description="ABC transporter substrate-binding protein" evidence="6">
    <location>
        <begin position="23"/>
        <end position="514"/>
    </location>
</feature>
<dbReference type="PANTHER" id="PTHR43649">
    <property type="entry name" value="ARABINOSE-BINDING PROTEIN-RELATED"/>
    <property type="match status" value="1"/>
</dbReference>
<dbReference type="PANTHER" id="PTHR43649:SF33">
    <property type="entry name" value="POLYGALACTURONAN_RHAMNOGALACTURONAN-BINDING PROTEIN YTCQ"/>
    <property type="match status" value="1"/>
</dbReference>
<reference evidence="7 8" key="1">
    <citation type="submission" date="2021-04" db="EMBL/GenBank/DDBJ databases">
        <title>Draft genome sequence of Paenibacillus cisolokensis, LC2-13A.</title>
        <authorList>
            <person name="Uke A."/>
            <person name="Chhe C."/>
            <person name="Baramee S."/>
            <person name="Kosugi A."/>
        </authorList>
    </citation>
    <scope>NUCLEOTIDE SEQUENCE [LARGE SCALE GENOMIC DNA]</scope>
    <source>
        <strain evidence="7 8">LC2-13A</strain>
    </source>
</reference>
<dbReference type="Proteomes" id="UP000680304">
    <property type="component" value="Unassembled WGS sequence"/>
</dbReference>
<organism evidence="7 8">
    <name type="scientific">Paenibacillus cisolokensis</name>
    <dbReference type="NCBI Taxonomy" id="1658519"/>
    <lineage>
        <taxon>Bacteria</taxon>
        <taxon>Bacillati</taxon>
        <taxon>Bacillota</taxon>
        <taxon>Bacilli</taxon>
        <taxon>Bacillales</taxon>
        <taxon>Paenibacillaceae</taxon>
        <taxon>Paenibacillus</taxon>
    </lineage>
</organism>
<dbReference type="InterPro" id="IPR050490">
    <property type="entry name" value="Bact_solute-bd_prot1"/>
</dbReference>
<evidence type="ECO:0000256" key="4">
    <source>
        <dbReference type="ARBA" id="ARBA00023139"/>
    </source>
</evidence>
<evidence type="ECO:0000256" key="1">
    <source>
        <dbReference type="ARBA" id="ARBA00022475"/>
    </source>
</evidence>
<keyword evidence="8" id="KW-1185">Reference proteome</keyword>
<evidence type="ECO:0008006" key="9">
    <source>
        <dbReference type="Google" id="ProtNLM"/>
    </source>
</evidence>
<evidence type="ECO:0000256" key="6">
    <source>
        <dbReference type="SAM" id="SignalP"/>
    </source>
</evidence>
<accession>A0ABQ4N7H3</accession>
<comment type="caution">
    <text evidence="7">The sequence shown here is derived from an EMBL/GenBank/DDBJ whole genome shotgun (WGS) entry which is preliminary data.</text>
</comment>
<gene>
    <name evidence="7" type="ORF">PACILC2_27610</name>
</gene>
<evidence type="ECO:0000313" key="8">
    <source>
        <dbReference type="Proteomes" id="UP000680304"/>
    </source>
</evidence>
<name>A0ABQ4N7H3_9BACL</name>
<evidence type="ECO:0000256" key="5">
    <source>
        <dbReference type="ARBA" id="ARBA00023288"/>
    </source>
</evidence>
<dbReference type="PROSITE" id="PS51257">
    <property type="entry name" value="PROKAR_LIPOPROTEIN"/>
    <property type="match status" value="1"/>
</dbReference>
<dbReference type="RefSeq" id="WP_213529024.1">
    <property type="nucleotide sequence ID" value="NZ_BOVJ01000082.1"/>
</dbReference>
<dbReference type="Gene3D" id="3.40.190.10">
    <property type="entry name" value="Periplasmic binding protein-like II"/>
    <property type="match status" value="2"/>
</dbReference>
<evidence type="ECO:0000256" key="2">
    <source>
        <dbReference type="ARBA" id="ARBA00022729"/>
    </source>
</evidence>
<dbReference type="EMBL" id="BOVJ01000082">
    <property type="protein sequence ID" value="GIQ64193.1"/>
    <property type="molecule type" value="Genomic_DNA"/>
</dbReference>
<dbReference type="InterPro" id="IPR006059">
    <property type="entry name" value="SBP"/>
</dbReference>
<evidence type="ECO:0000313" key="7">
    <source>
        <dbReference type="EMBL" id="GIQ64193.1"/>
    </source>
</evidence>
<keyword evidence="3" id="KW-0472">Membrane</keyword>
<keyword evidence="2 6" id="KW-0732">Signal</keyword>
<evidence type="ECO:0000256" key="3">
    <source>
        <dbReference type="ARBA" id="ARBA00023136"/>
    </source>
</evidence>
<keyword evidence="4" id="KW-0564">Palmitate</keyword>
<keyword evidence="1" id="KW-1003">Cell membrane</keyword>
<dbReference type="SUPFAM" id="SSF53850">
    <property type="entry name" value="Periplasmic binding protein-like II"/>
    <property type="match status" value="1"/>
</dbReference>
<dbReference type="Pfam" id="PF01547">
    <property type="entry name" value="SBP_bac_1"/>
    <property type="match status" value="1"/>
</dbReference>
<keyword evidence="5" id="KW-0449">Lipoprotein</keyword>